<dbReference type="eggNOG" id="COG1208">
    <property type="taxonomic scope" value="Bacteria"/>
</dbReference>
<dbReference type="AlphaFoldDB" id="A0A078KX36"/>
<dbReference type="PANTHER" id="PTHR22572">
    <property type="entry name" value="SUGAR-1-PHOSPHATE GUANYL TRANSFERASE"/>
    <property type="match status" value="1"/>
</dbReference>
<evidence type="ECO:0000259" key="1">
    <source>
        <dbReference type="Pfam" id="PF00483"/>
    </source>
</evidence>
<keyword evidence="3" id="KW-1185">Reference proteome</keyword>
<dbReference type="GO" id="GO:0016779">
    <property type="term" value="F:nucleotidyltransferase activity"/>
    <property type="evidence" value="ECO:0007669"/>
    <property type="project" value="UniProtKB-KW"/>
</dbReference>
<organism evidence="2 3">
    <name type="scientific">Legionella massiliensis</name>
    <dbReference type="NCBI Taxonomy" id="1034943"/>
    <lineage>
        <taxon>Bacteria</taxon>
        <taxon>Pseudomonadati</taxon>
        <taxon>Pseudomonadota</taxon>
        <taxon>Gammaproteobacteria</taxon>
        <taxon>Legionellales</taxon>
        <taxon>Legionellaceae</taxon>
        <taxon>Legionella</taxon>
    </lineage>
</organism>
<dbReference type="InterPro" id="IPR005835">
    <property type="entry name" value="NTP_transferase_dom"/>
</dbReference>
<evidence type="ECO:0000313" key="2">
    <source>
        <dbReference type="EMBL" id="CDZ77602.1"/>
    </source>
</evidence>
<dbReference type="EMBL" id="CCSB01000002">
    <property type="protein sequence ID" value="CDZ77602.1"/>
    <property type="molecule type" value="Genomic_DNA"/>
</dbReference>
<feature type="domain" description="Nucleotidyl transferase" evidence="1">
    <location>
        <begin position="6"/>
        <end position="137"/>
    </location>
</feature>
<dbReference type="InterPro" id="IPR050486">
    <property type="entry name" value="Mannose-1P_guanyltransferase"/>
</dbReference>
<dbReference type="InterPro" id="IPR029044">
    <property type="entry name" value="Nucleotide-diphossugar_trans"/>
</dbReference>
<sequence>MTLPVVILAGGLATRMLPLTEQLPKSLLRVGNDYFINHQLRYLSQQGISKVILCLGHLGEQIQQVVGGGENYKLKVQYSWDGPCLLGTGGALKRALPLLDEHFFILYGDSYLPIDFAAVEKQFYAHDKPALMTVFKNKSLWDRSNVVFGQNLVIEYNKKQPSTMMEYIDYGLSIMSASILQNYPVEGSFDLAELFCELAKQRKLLGYEVFERFYEIGSMEGLEEAIARLS</sequence>
<gene>
    <name evidence="2" type="primary">rfbF_2</name>
    <name evidence="2" type="ORF">BN59_01886</name>
</gene>
<proteinExistence type="predicted"/>
<dbReference type="Gene3D" id="3.90.550.10">
    <property type="entry name" value="Spore Coat Polysaccharide Biosynthesis Protein SpsA, Chain A"/>
    <property type="match status" value="1"/>
</dbReference>
<accession>A0A078KX36</accession>
<dbReference type="Proteomes" id="UP000044071">
    <property type="component" value="Unassembled WGS sequence"/>
</dbReference>
<reference evidence="2 3" key="1">
    <citation type="submission" date="2014-06" db="EMBL/GenBank/DDBJ databases">
        <authorList>
            <person name="Urmite Genomes Urmite Genomes"/>
        </authorList>
    </citation>
    <scope>NUCLEOTIDE SEQUENCE [LARGE SCALE GENOMIC DNA]</scope>
</reference>
<dbReference type="RefSeq" id="WP_043874108.1">
    <property type="nucleotide sequence ID" value="NZ_CCVW01000002.1"/>
</dbReference>
<name>A0A078KX36_9GAMM</name>
<dbReference type="OrthoDB" id="9788272at2"/>
<dbReference type="STRING" id="1034943.BN59_01886"/>
<keyword evidence="2" id="KW-0808">Transferase</keyword>
<keyword evidence="2" id="KW-0548">Nucleotidyltransferase</keyword>
<protein>
    <submittedName>
        <fullName evidence="2">Glucose-1-phosphate cytidylyltransferase</fullName>
    </submittedName>
</protein>
<dbReference type="Pfam" id="PF00483">
    <property type="entry name" value="NTP_transferase"/>
    <property type="match status" value="1"/>
</dbReference>
<evidence type="ECO:0000313" key="3">
    <source>
        <dbReference type="Proteomes" id="UP000044071"/>
    </source>
</evidence>
<dbReference type="SUPFAM" id="SSF53448">
    <property type="entry name" value="Nucleotide-diphospho-sugar transferases"/>
    <property type="match status" value="1"/>
</dbReference>